<dbReference type="InterPro" id="IPR035920">
    <property type="entry name" value="YhbY-like_sf"/>
</dbReference>
<dbReference type="RefSeq" id="WP_210117559.1">
    <property type="nucleotide sequence ID" value="NZ_CP054257.1"/>
</dbReference>
<dbReference type="Proteomes" id="UP000671995">
    <property type="component" value="Chromosome"/>
</dbReference>
<dbReference type="InterPro" id="IPR051925">
    <property type="entry name" value="RNA-binding_domain"/>
</dbReference>
<reference evidence="4" key="1">
    <citation type="submission" date="2020-05" db="EMBL/GenBank/DDBJ databases">
        <authorList>
            <person name="Zeng H."/>
            <person name="Chan Y.K."/>
            <person name="Watt R.M."/>
        </authorList>
    </citation>
    <scope>NUCLEOTIDE SEQUENCE</scope>
    <source>
        <strain evidence="4">ATCC 700773</strain>
    </source>
</reference>
<proteinExistence type="predicted"/>
<dbReference type="InterPro" id="IPR001890">
    <property type="entry name" value="RNA-binding_CRM"/>
</dbReference>
<evidence type="ECO:0000256" key="2">
    <source>
        <dbReference type="PROSITE-ProRule" id="PRU00626"/>
    </source>
</evidence>
<dbReference type="Gene3D" id="3.30.110.60">
    <property type="entry name" value="YhbY-like"/>
    <property type="match status" value="1"/>
</dbReference>
<dbReference type="AlphaFoldDB" id="A0A975EXJ2"/>
<feature type="domain" description="CRM" evidence="3">
    <location>
        <begin position="2"/>
        <end position="97"/>
    </location>
</feature>
<accession>A0A975EXJ2</accession>
<evidence type="ECO:0000313" key="5">
    <source>
        <dbReference type="Proteomes" id="UP000671995"/>
    </source>
</evidence>
<reference evidence="4" key="2">
    <citation type="journal article" date="2021" name="Microbiol. Resour. Announc.">
        <title>Complete Genome Sequences of Three Human Oral Treponema parvum Isolates.</title>
        <authorList>
            <person name="Zeng H."/>
            <person name="Watt R.M."/>
        </authorList>
    </citation>
    <scope>NUCLEOTIDE SEQUENCE</scope>
    <source>
        <strain evidence="4">ATCC 700773</strain>
    </source>
</reference>
<dbReference type="Pfam" id="PF01985">
    <property type="entry name" value="CRS1_YhbY"/>
    <property type="match status" value="1"/>
</dbReference>
<dbReference type="PANTHER" id="PTHR40065:SF3">
    <property type="entry name" value="RNA-BINDING PROTEIN YHBY"/>
    <property type="match status" value="1"/>
</dbReference>
<keyword evidence="1 2" id="KW-0694">RNA-binding</keyword>
<name>A0A975EXJ2_9SPIR</name>
<organism evidence="4 5">
    <name type="scientific">Treponema parvum</name>
    <dbReference type="NCBI Taxonomy" id="138851"/>
    <lineage>
        <taxon>Bacteria</taxon>
        <taxon>Pseudomonadati</taxon>
        <taxon>Spirochaetota</taxon>
        <taxon>Spirochaetia</taxon>
        <taxon>Spirochaetales</taxon>
        <taxon>Treponemataceae</taxon>
        <taxon>Treponema</taxon>
    </lineage>
</organism>
<gene>
    <name evidence="4" type="ORF">HRI96_00240</name>
</gene>
<dbReference type="PANTHER" id="PTHR40065">
    <property type="entry name" value="RNA-BINDING PROTEIN YHBY"/>
    <property type="match status" value="1"/>
</dbReference>
<evidence type="ECO:0000313" key="4">
    <source>
        <dbReference type="EMBL" id="QTQ10761.1"/>
    </source>
</evidence>
<dbReference type="PROSITE" id="PS51295">
    <property type="entry name" value="CRM"/>
    <property type="match status" value="1"/>
</dbReference>
<dbReference type="GO" id="GO:0003723">
    <property type="term" value="F:RNA binding"/>
    <property type="evidence" value="ECO:0007669"/>
    <property type="project" value="UniProtKB-UniRule"/>
</dbReference>
<dbReference type="EMBL" id="CP054257">
    <property type="protein sequence ID" value="QTQ10761.1"/>
    <property type="molecule type" value="Genomic_DNA"/>
</dbReference>
<dbReference type="SMART" id="SM01103">
    <property type="entry name" value="CRS1_YhbY"/>
    <property type="match status" value="1"/>
</dbReference>
<sequence length="97" mass="10785">MSELNSSQRKILSRMAQTVKPVVQIGQNGLTDAVIKKIDQSLACHELIKIKFISFKEEKEILSQKLCEALSASLVRIIGNTAIVYRPAEDTPSEREG</sequence>
<evidence type="ECO:0000259" key="3">
    <source>
        <dbReference type="PROSITE" id="PS51295"/>
    </source>
</evidence>
<dbReference type="SUPFAM" id="SSF75471">
    <property type="entry name" value="YhbY-like"/>
    <property type="match status" value="1"/>
</dbReference>
<protein>
    <submittedName>
        <fullName evidence="4">YhbY family RNA-binding protein</fullName>
    </submittedName>
</protein>
<evidence type="ECO:0000256" key="1">
    <source>
        <dbReference type="ARBA" id="ARBA00022884"/>
    </source>
</evidence>